<dbReference type="PANTHER" id="PTHR21310:SF41">
    <property type="entry name" value="3'-PHOSPHOTRANSFERASE, PUTATIVE-RELATED"/>
    <property type="match status" value="1"/>
</dbReference>
<dbReference type="Pfam" id="PF01636">
    <property type="entry name" value="APH"/>
    <property type="match status" value="1"/>
</dbReference>
<evidence type="ECO:0000259" key="13">
    <source>
        <dbReference type="Pfam" id="PF01636"/>
    </source>
</evidence>
<reference evidence="14" key="1">
    <citation type="submission" date="2023-02" db="EMBL/GenBank/DDBJ databases">
        <title>Tahibacter soli sp. nov. isolated from soil.</title>
        <authorList>
            <person name="Baek J.H."/>
            <person name="Lee J.K."/>
            <person name="Choi D.G."/>
            <person name="Jeon C.O."/>
        </authorList>
    </citation>
    <scope>NUCLEOTIDE SEQUENCE</scope>
    <source>
        <strain evidence="14">BL</strain>
    </source>
</reference>
<dbReference type="AlphaFoldDB" id="A0A9X4BIZ2"/>
<keyword evidence="4 10" id="KW-0808">Transferase</keyword>
<dbReference type="SUPFAM" id="SSF56112">
    <property type="entry name" value="Protein kinase-like (PK-like)"/>
    <property type="match status" value="1"/>
</dbReference>
<evidence type="ECO:0000256" key="3">
    <source>
        <dbReference type="ARBA" id="ARBA00017903"/>
    </source>
</evidence>
<feature type="domain" description="Aminoglycoside phosphotransferase" evidence="13">
    <location>
        <begin position="24"/>
        <end position="251"/>
    </location>
</feature>
<evidence type="ECO:0000256" key="1">
    <source>
        <dbReference type="ARBA" id="ARBA00006219"/>
    </source>
</evidence>
<dbReference type="EC" id="2.7.1.95" evidence="2"/>
<evidence type="ECO:0000256" key="7">
    <source>
        <dbReference type="ARBA" id="ARBA00022840"/>
    </source>
</evidence>
<feature type="active site" description="Proton acceptor" evidence="11">
    <location>
        <position position="185"/>
    </location>
</feature>
<dbReference type="GO" id="GO:0046677">
    <property type="term" value="P:response to antibiotic"/>
    <property type="evidence" value="ECO:0007669"/>
    <property type="project" value="UniProtKB-KW"/>
</dbReference>
<evidence type="ECO:0000256" key="10">
    <source>
        <dbReference type="PIRNR" id="PIRNR000706"/>
    </source>
</evidence>
<comment type="caution">
    <text evidence="14">The sequence shown here is derived from an EMBL/GenBank/DDBJ whole genome shotgun (WGS) entry which is preliminary data.</text>
</comment>
<dbReference type="EMBL" id="JAOVZO020000018">
    <property type="protein sequence ID" value="MDC8014113.1"/>
    <property type="molecule type" value="Genomic_DNA"/>
</dbReference>
<dbReference type="Gene3D" id="3.90.1200.10">
    <property type="match status" value="1"/>
</dbReference>
<comment type="catalytic activity">
    <reaction evidence="9">
        <text>kanamycin A + ATP = kanamycin 3'-phosphate + ADP + H(+)</text>
        <dbReference type="Rhea" id="RHEA:24256"/>
        <dbReference type="ChEBI" id="CHEBI:15378"/>
        <dbReference type="ChEBI" id="CHEBI:30616"/>
        <dbReference type="ChEBI" id="CHEBI:57909"/>
        <dbReference type="ChEBI" id="CHEBI:58214"/>
        <dbReference type="ChEBI" id="CHEBI:456216"/>
        <dbReference type="EC" id="2.7.1.95"/>
    </reaction>
</comment>
<dbReference type="GO" id="GO:0005524">
    <property type="term" value="F:ATP binding"/>
    <property type="evidence" value="ECO:0007669"/>
    <property type="project" value="UniProtKB-KW"/>
</dbReference>
<keyword evidence="6 10" id="KW-0418">Kinase</keyword>
<evidence type="ECO:0000256" key="5">
    <source>
        <dbReference type="ARBA" id="ARBA00022741"/>
    </source>
</evidence>
<gene>
    <name evidence="14" type="ORF">OD750_016330</name>
</gene>
<dbReference type="Proteomes" id="UP001139971">
    <property type="component" value="Unassembled WGS sequence"/>
</dbReference>
<dbReference type="Gene3D" id="3.30.200.20">
    <property type="entry name" value="Phosphorylase Kinase, domain 1"/>
    <property type="match status" value="1"/>
</dbReference>
<keyword evidence="12" id="KW-0460">Magnesium</keyword>
<evidence type="ECO:0000256" key="8">
    <source>
        <dbReference type="ARBA" id="ARBA00023251"/>
    </source>
</evidence>
<proteinExistence type="inferred from homology"/>
<protein>
    <recommendedName>
        <fullName evidence="3">Aminoglycoside 3'-phosphotransferase</fullName>
        <ecNumber evidence="2">2.7.1.95</ecNumber>
    </recommendedName>
</protein>
<keyword evidence="5 10" id="KW-0547">Nucleotide-binding</keyword>
<evidence type="ECO:0000313" key="14">
    <source>
        <dbReference type="EMBL" id="MDC8014113.1"/>
    </source>
</evidence>
<feature type="binding site" evidence="12">
    <location>
        <position position="203"/>
    </location>
    <ligand>
        <name>Mg(2+)</name>
        <dbReference type="ChEBI" id="CHEBI:18420"/>
    </ligand>
</feature>
<organism evidence="14 15">
    <name type="scientific">Tahibacter soli</name>
    <dbReference type="NCBI Taxonomy" id="2983605"/>
    <lineage>
        <taxon>Bacteria</taxon>
        <taxon>Pseudomonadati</taxon>
        <taxon>Pseudomonadota</taxon>
        <taxon>Gammaproteobacteria</taxon>
        <taxon>Lysobacterales</taxon>
        <taxon>Rhodanobacteraceae</taxon>
        <taxon>Tahibacter</taxon>
    </lineage>
</organism>
<evidence type="ECO:0000256" key="12">
    <source>
        <dbReference type="PIRSR" id="PIRSR000706-2"/>
    </source>
</evidence>
<evidence type="ECO:0000256" key="6">
    <source>
        <dbReference type="ARBA" id="ARBA00022777"/>
    </source>
</evidence>
<dbReference type="GO" id="GO:0046872">
    <property type="term" value="F:metal ion binding"/>
    <property type="evidence" value="ECO:0007669"/>
    <property type="project" value="UniProtKB-KW"/>
</dbReference>
<dbReference type="PIRSF" id="PIRSF000706">
    <property type="entry name" value="Kanamycin_kin"/>
    <property type="match status" value="1"/>
</dbReference>
<dbReference type="RefSeq" id="WP_263541753.1">
    <property type="nucleotide sequence ID" value="NZ_JAOVZO020000018.1"/>
</dbReference>
<dbReference type="InterPro" id="IPR011009">
    <property type="entry name" value="Kinase-like_dom_sf"/>
</dbReference>
<evidence type="ECO:0000256" key="2">
    <source>
        <dbReference type="ARBA" id="ARBA00012193"/>
    </source>
</evidence>
<name>A0A9X4BIZ2_9GAMM</name>
<dbReference type="CDD" id="cd05150">
    <property type="entry name" value="APH"/>
    <property type="match status" value="1"/>
</dbReference>
<dbReference type="GO" id="GO:0008910">
    <property type="term" value="F:kanamycin kinase activity"/>
    <property type="evidence" value="ECO:0007669"/>
    <property type="project" value="UniProtKB-EC"/>
</dbReference>
<dbReference type="PANTHER" id="PTHR21310">
    <property type="entry name" value="AMINOGLYCOSIDE PHOSPHOTRANSFERASE-RELATED-RELATED"/>
    <property type="match status" value="1"/>
</dbReference>
<keyword evidence="7 10" id="KW-0067">ATP-binding</keyword>
<keyword evidence="15" id="KW-1185">Reference proteome</keyword>
<sequence>MSAAPPYAPRTWRERLAGYAWTRPALGQSDAAVYRLDLPGAPSLYAKTEIAADLAELPGEIARLRWLVTTGTPCPAAVDTTHEDGRDWLLMSALAGADLGSLDAARAIAIAADALRALHALNTAACPFDHRADVRIAQALARLDAGLVDLDDLDDERQGRSTAELAADLLARKPAHEDLVVTHGDACLDNLVARDGRFAGFLDVGRLGVADRHQDLALAARDIEGAFGDAWAGRFLERYGGPIDRERIAFYRLLDEFF</sequence>
<evidence type="ECO:0000256" key="11">
    <source>
        <dbReference type="PIRSR" id="PIRSR000706-1"/>
    </source>
</evidence>
<dbReference type="InterPro" id="IPR002575">
    <property type="entry name" value="Aminoglycoside_PTrfase"/>
</dbReference>
<keyword evidence="8 10" id="KW-0046">Antibiotic resistance</keyword>
<dbReference type="InterPro" id="IPR051678">
    <property type="entry name" value="AGP_Transferase"/>
</dbReference>
<keyword evidence="12" id="KW-0479">Metal-binding</keyword>
<evidence type="ECO:0000313" key="15">
    <source>
        <dbReference type="Proteomes" id="UP001139971"/>
    </source>
</evidence>
<accession>A0A9X4BIZ2</accession>
<evidence type="ECO:0000256" key="4">
    <source>
        <dbReference type="ARBA" id="ARBA00022679"/>
    </source>
</evidence>
<feature type="binding site" evidence="12">
    <location>
        <position position="190"/>
    </location>
    <ligand>
        <name>Mg(2+)</name>
        <dbReference type="ChEBI" id="CHEBI:18420"/>
    </ligand>
</feature>
<dbReference type="NCBIfam" id="NF033068">
    <property type="entry name" value="APH_3p"/>
    <property type="match status" value="1"/>
</dbReference>
<comment type="similarity">
    <text evidence="1 10">Belongs to the aminoglycoside phosphotransferase family.</text>
</comment>
<dbReference type="InterPro" id="IPR024165">
    <property type="entry name" value="Kan/Strep_kinase"/>
</dbReference>
<evidence type="ECO:0000256" key="9">
    <source>
        <dbReference type="ARBA" id="ARBA00048925"/>
    </source>
</evidence>